<feature type="chain" id="PRO_5040479704" description="Nose resistant-to-fluoxetine protein N-terminal domain-containing protein" evidence="3">
    <location>
        <begin position="25"/>
        <end position="680"/>
    </location>
</feature>
<proteinExistence type="predicted"/>
<dbReference type="InterPro" id="IPR052728">
    <property type="entry name" value="O2_lipid_transport_reg"/>
</dbReference>
<keyword evidence="2" id="KW-1133">Transmembrane helix</keyword>
<evidence type="ECO:0000313" key="5">
    <source>
        <dbReference type="EMBL" id="CAH0392931.1"/>
    </source>
</evidence>
<organism evidence="5 6">
    <name type="scientific">Bemisia tabaci</name>
    <name type="common">Sweetpotato whitefly</name>
    <name type="synonym">Aleurodes tabaci</name>
    <dbReference type="NCBI Taxonomy" id="7038"/>
    <lineage>
        <taxon>Eukaryota</taxon>
        <taxon>Metazoa</taxon>
        <taxon>Ecdysozoa</taxon>
        <taxon>Arthropoda</taxon>
        <taxon>Hexapoda</taxon>
        <taxon>Insecta</taxon>
        <taxon>Pterygota</taxon>
        <taxon>Neoptera</taxon>
        <taxon>Paraneoptera</taxon>
        <taxon>Hemiptera</taxon>
        <taxon>Sternorrhyncha</taxon>
        <taxon>Aleyrodoidea</taxon>
        <taxon>Aleyrodidae</taxon>
        <taxon>Aleyrodinae</taxon>
        <taxon>Bemisia</taxon>
    </lineage>
</organism>
<feature type="transmembrane region" description="Helical" evidence="2">
    <location>
        <begin position="293"/>
        <end position="315"/>
    </location>
</feature>
<accession>A0A9P0AJM0</accession>
<evidence type="ECO:0000256" key="3">
    <source>
        <dbReference type="SAM" id="SignalP"/>
    </source>
</evidence>
<dbReference type="GO" id="GO:0016747">
    <property type="term" value="F:acyltransferase activity, transferring groups other than amino-acyl groups"/>
    <property type="evidence" value="ECO:0007669"/>
    <property type="project" value="InterPro"/>
</dbReference>
<feature type="transmembrane region" description="Helical" evidence="2">
    <location>
        <begin position="618"/>
        <end position="640"/>
    </location>
</feature>
<feature type="transmembrane region" description="Helical" evidence="2">
    <location>
        <begin position="504"/>
        <end position="530"/>
    </location>
</feature>
<dbReference type="EMBL" id="OU963868">
    <property type="protein sequence ID" value="CAH0392931.1"/>
    <property type="molecule type" value="Genomic_DNA"/>
</dbReference>
<dbReference type="Pfam" id="PF20146">
    <property type="entry name" value="NRF"/>
    <property type="match status" value="1"/>
</dbReference>
<dbReference type="KEGG" id="btab:109035261"/>
<dbReference type="PANTHER" id="PTHR11161:SF0">
    <property type="entry name" value="O-ACYLTRANSFERASE LIKE PROTEIN"/>
    <property type="match status" value="1"/>
</dbReference>
<feature type="transmembrane region" description="Helical" evidence="2">
    <location>
        <begin position="335"/>
        <end position="354"/>
    </location>
</feature>
<dbReference type="Pfam" id="PF01757">
    <property type="entry name" value="Acyl_transf_3"/>
    <property type="match status" value="1"/>
</dbReference>
<feature type="transmembrane region" description="Helical" evidence="2">
    <location>
        <begin position="186"/>
        <end position="208"/>
    </location>
</feature>
<evidence type="ECO:0000313" key="6">
    <source>
        <dbReference type="Proteomes" id="UP001152759"/>
    </source>
</evidence>
<dbReference type="Proteomes" id="UP001152759">
    <property type="component" value="Chromosome 7"/>
</dbReference>
<dbReference type="InterPro" id="IPR002656">
    <property type="entry name" value="Acyl_transf_3_dom"/>
</dbReference>
<reference evidence="5" key="1">
    <citation type="submission" date="2021-12" db="EMBL/GenBank/DDBJ databases">
        <authorList>
            <person name="King R."/>
        </authorList>
    </citation>
    <scope>NUCLEOTIDE SEQUENCE</scope>
</reference>
<keyword evidence="2" id="KW-0812">Transmembrane</keyword>
<feature type="transmembrane region" description="Helical" evidence="2">
    <location>
        <begin position="426"/>
        <end position="446"/>
    </location>
</feature>
<name>A0A9P0AJM0_BEMTA</name>
<keyword evidence="2" id="KW-0472">Membrane</keyword>
<dbReference type="InterPro" id="IPR006621">
    <property type="entry name" value="Nose-resist-to-fluoxetine_N"/>
</dbReference>
<evidence type="ECO:0000259" key="4">
    <source>
        <dbReference type="SMART" id="SM00703"/>
    </source>
</evidence>
<dbReference type="SMART" id="SM00703">
    <property type="entry name" value="NRF"/>
    <property type="match status" value="1"/>
</dbReference>
<feature type="region of interest" description="Disordered" evidence="1">
    <location>
        <begin position="657"/>
        <end position="680"/>
    </location>
</feature>
<sequence>MGRSACILCWILLLCNKRDVGVFADDSFFSLNPFLKLYGPSESLSPQCHNAVISFQNATMKRAPWALQMLDASSKIPSGLLFGNVVDLGNYDECLAIRSDGFTDHGHSLGKYCLISATFNKTSKDDREHPLTLKDLTGEWTWSVCVPAACSESDVRKQLELSLQNIAGRIQNVYCMGLLGTAGLPVASWFMIYFTSGYVAFILMATWMELKSIKIPHQPTNSVILSFSLIRNGEALLKTTPPGLMLDSIQGIRVLSTLAVFFYHQAVFYNYAANINHSEVFHKLTHNVLGVTQLNGVLAVDCFFLMGGTVLAFGFLRERKAHIQFSYFKHALYRYLRITPVYFYVILIDMTVFYDIGSGPFWNTFAAGLKESCRNYWWANVLYINDYYNGGGACLGYTWYLGADMKFYLVAPLFLFALLKDRRCGIILIIFTCLASCAYIFSMTYIHDYPWTLTINVDYRDAEKGHYQNDIYLPAHARLSPYMIGLLLGYLLNRHKEEKIEMSYWTRAFGWTIAIIVLVSIPYGLAYYYWFGSGPLLSALYSSLHRPLFVLAISWIIFVSDQGYGGPINAFLSSKPFQILSRLSFSFYLIHSFCMEYDYGTKRTAGYFSYYNMLQASIFHIIILLPFAAVLSLTLEYPIIHLSKLLLTKKRAEIPNSTHPIDDSNKVQVEETGPLQTSTK</sequence>
<evidence type="ECO:0000256" key="1">
    <source>
        <dbReference type="SAM" id="MobiDB-lite"/>
    </source>
</evidence>
<gene>
    <name evidence="5" type="ORF">BEMITA_LOCUS11389</name>
</gene>
<feature type="transmembrane region" description="Helical" evidence="2">
    <location>
        <begin position="397"/>
        <end position="419"/>
    </location>
</feature>
<dbReference type="PANTHER" id="PTHR11161">
    <property type="entry name" value="O-ACYLTRANSFERASE"/>
    <property type="match status" value="1"/>
</dbReference>
<feature type="transmembrane region" description="Helical" evidence="2">
    <location>
        <begin position="471"/>
        <end position="492"/>
    </location>
</feature>
<feature type="signal peptide" evidence="3">
    <location>
        <begin position="1"/>
        <end position="24"/>
    </location>
</feature>
<keyword evidence="3" id="KW-0732">Signal</keyword>
<dbReference type="AlphaFoldDB" id="A0A9P0AJM0"/>
<feature type="compositionally biased region" description="Basic and acidic residues" evidence="1">
    <location>
        <begin position="660"/>
        <end position="669"/>
    </location>
</feature>
<protein>
    <recommendedName>
        <fullName evidence="4">Nose resistant-to-fluoxetine protein N-terminal domain-containing protein</fullName>
    </recommendedName>
</protein>
<evidence type="ECO:0000256" key="2">
    <source>
        <dbReference type="SAM" id="Phobius"/>
    </source>
</evidence>
<feature type="domain" description="Nose resistant-to-fluoxetine protein N-terminal" evidence="4">
    <location>
        <begin position="45"/>
        <end position="177"/>
    </location>
</feature>
<keyword evidence="6" id="KW-1185">Reference proteome</keyword>
<feature type="transmembrane region" description="Helical" evidence="2">
    <location>
        <begin position="254"/>
        <end position="273"/>
    </location>
</feature>